<reference evidence="2" key="1">
    <citation type="submission" date="2008-06" db="EMBL/GenBank/DDBJ databases">
        <title>Complete sequence of Chlorobaculum parvum NCIB 8327.</title>
        <authorList>
            <consortium name="US DOE Joint Genome Institute"/>
            <person name="Lucas S."/>
            <person name="Copeland A."/>
            <person name="Lapidus A."/>
            <person name="Glavina del Rio T."/>
            <person name="Dalin E."/>
            <person name="Tice H."/>
            <person name="Bruce D."/>
            <person name="Goodwin L."/>
            <person name="Pitluck S."/>
            <person name="Schmutz J."/>
            <person name="Larimer F."/>
            <person name="Land M."/>
            <person name="Hauser L."/>
            <person name="Kyrpides N."/>
            <person name="Mikhailova N."/>
            <person name="Zhao F."/>
            <person name="Li T."/>
            <person name="Liu Z."/>
            <person name="Overmann J."/>
            <person name="Bryant D.A."/>
            <person name="Richardson P."/>
        </authorList>
    </citation>
    <scope>NUCLEOTIDE SEQUENCE [LARGE SCALE GENOMIC DNA]</scope>
    <source>
        <strain evidence="2">NCIB 8327</strain>
    </source>
</reference>
<dbReference type="InterPro" id="IPR002725">
    <property type="entry name" value="YgjP-like_metallopeptidase"/>
</dbReference>
<evidence type="ECO:0000259" key="1">
    <source>
        <dbReference type="Pfam" id="PF01863"/>
    </source>
</evidence>
<evidence type="ECO:0000313" key="3">
    <source>
        <dbReference type="Proteomes" id="UP000008811"/>
    </source>
</evidence>
<dbReference type="Proteomes" id="UP000008811">
    <property type="component" value="Chromosome"/>
</dbReference>
<dbReference type="AlphaFoldDB" id="B3QME2"/>
<dbReference type="PANTHER" id="PTHR30399">
    <property type="entry name" value="UNCHARACTERIZED PROTEIN YGJP"/>
    <property type="match status" value="1"/>
</dbReference>
<dbReference type="Gene3D" id="3.30.2010.10">
    <property type="entry name" value="Metalloproteases ('zincins'), catalytic domain"/>
    <property type="match status" value="1"/>
</dbReference>
<dbReference type="KEGG" id="cpc:Cpar_0675"/>
<dbReference type="HOGENOM" id="CLU_065947_0_0_10"/>
<dbReference type="eggNOG" id="COG1451">
    <property type="taxonomic scope" value="Bacteria"/>
</dbReference>
<name>B3QME2_CHLP8</name>
<dbReference type="InterPro" id="IPR053136">
    <property type="entry name" value="UTP_pyrophosphatase-like"/>
</dbReference>
<accession>B3QME2</accession>
<dbReference type="Pfam" id="PF01863">
    <property type="entry name" value="YgjP-like"/>
    <property type="match status" value="1"/>
</dbReference>
<proteinExistence type="predicted"/>
<dbReference type="EMBL" id="CP001099">
    <property type="protein sequence ID" value="ACF11095.1"/>
    <property type="molecule type" value="Genomic_DNA"/>
</dbReference>
<dbReference type="OrthoDB" id="9811177at2"/>
<sequence length="249" mass="28694">MLRSSSESHCFSIPYTIRVSRRAKAARLRLSPYEGLIVVVPTGFDRKQVPALIESNKKWIEKVQRTFDAHRLDDTAMTGRVLPERIALAGIGQSWNIAYRHEPLQKPGIQVYEKAGFEVELVGAVENSQLCREAIEAWLKRQAKQHLGAQLMSLVSEHGFSVSGVSFRKQRSRWGSCSSKGRISLNLKLLFLPPELVRYIMLHELCHTLHMNHSKQFWSTVARFDPNCAEHDRRMKHAWRYVPAWFAMK</sequence>
<evidence type="ECO:0000313" key="2">
    <source>
        <dbReference type="EMBL" id="ACF11095.1"/>
    </source>
</evidence>
<dbReference type="CDD" id="cd07344">
    <property type="entry name" value="M48_yhfN_like"/>
    <property type="match status" value="1"/>
</dbReference>
<dbReference type="RefSeq" id="WP_012501928.1">
    <property type="nucleotide sequence ID" value="NC_011027.1"/>
</dbReference>
<organism evidence="2 3">
    <name type="scientific">Chlorobaculum parvum (strain DSM 263 / NCIMB 8327)</name>
    <name type="common">Chlorobium vibrioforme subsp. thiosulfatophilum</name>
    <dbReference type="NCBI Taxonomy" id="517417"/>
    <lineage>
        <taxon>Bacteria</taxon>
        <taxon>Pseudomonadati</taxon>
        <taxon>Chlorobiota</taxon>
        <taxon>Chlorobiia</taxon>
        <taxon>Chlorobiales</taxon>
        <taxon>Chlorobiaceae</taxon>
        <taxon>Chlorobaculum</taxon>
    </lineage>
</organism>
<dbReference type="PANTHER" id="PTHR30399:SF1">
    <property type="entry name" value="UTP PYROPHOSPHATASE"/>
    <property type="match status" value="1"/>
</dbReference>
<gene>
    <name evidence="2" type="ordered locus">Cpar_0675</name>
</gene>
<keyword evidence="3" id="KW-1185">Reference proteome</keyword>
<feature type="domain" description="YgjP-like metallopeptidase" evidence="1">
    <location>
        <begin position="25"/>
        <end position="237"/>
    </location>
</feature>
<protein>
    <recommendedName>
        <fullName evidence="1">YgjP-like metallopeptidase domain-containing protein</fullName>
    </recommendedName>
</protein>